<dbReference type="EMBL" id="JABCKI010006331">
    <property type="protein sequence ID" value="KAG5634632.1"/>
    <property type="molecule type" value="Genomic_DNA"/>
</dbReference>
<gene>
    <name evidence="2" type="ORF">H0H81_001322</name>
</gene>
<organism evidence="2 3">
    <name type="scientific">Sphagnurus paluster</name>
    <dbReference type="NCBI Taxonomy" id="117069"/>
    <lineage>
        <taxon>Eukaryota</taxon>
        <taxon>Fungi</taxon>
        <taxon>Dikarya</taxon>
        <taxon>Basidiomycota</taxon>
        <taxon>Agaricomycotina</taxon>
        <taxon>Agaricomycetes</taxon>
        <taxon>Agaricomycetidae</taxon>
        <taxon>Agaricales</taxon>
        <taxon>Tricholomatineae</taxon>
        <taxon>Lyophyllaceae</taxon>
        <taxon>Sphagnurus</taxon>
    </lineage>
</organism>
<dbReference type="Gene3D" id="3.30.160.60">
    <property type="entry name" value="Classic Zinc Finger"/>
    <property type="match status" value="1"/>
</dbReference>
<feature type="domain" description="C2H2-type" evidence="1">
    <location>
        <begin position="65"/>
        <end position="87"/>
    </location>
</feature>
<dbReference type="AlphaFoldDB" id="A0A9P7FTN4"/>
<comment type="caution">
    <text evidence="2">The sequence shown here is derived from an EMBL/GenBank/DDBJ whole genome shotgun (WGS) entry which is preliminary data.</text>
</comment>
<name>A0A9P7FTN4_9AGAR</name>
<keyword evidence="3" id="KW-1185">Reference proteome</keyword>
<dbReference type="Pfam" id="PF12874">
    <property type="entry name" value="zf-met"/>
    <property type="match status" value="1"/>
</dbReference>
<evidence type="ECO:0000259" key="1">
    <source>
        <dbReference type="PROSITE" id="PS00028"/>
    </source>
</evidence>
<reference evidence="2" key="1">
    <citation type="submission" date="2021-02" db="EMBL/GenBank/DDBJ databases">
        <authorList>
            <person name="Nieuwenhuis M."/>
            <person name="Van De Peppel L.J.J."/>
        </authorList>
    </citation>
    <scope>NUCLEOTIDE SEQUENCE</scope>
    <source>
        <strain evidence="2">D49</strain>
    </source>
</reference>
<sequence>MLFHLDSGTCASGMNRRLLNDNVRRLDRNNIITDPSRMIGGGDGTQDEVTYYATNAAWNGHGYECYLCHSAYNSLRALNQHLASPRHQNKIYFCPLQTCRVRFTTLSALCQHIESERCGVYRFQAVKNTLEGIVAKLKLTY</sequence>
<evidence type="ECO:0000313" key="3">
    <source>
        <dbReference type="Proteomes" id="UP000717328"/>
    </source>
</evidence>
<accession>A0A9P7FTN4</accession>
<dbReference type="PROSITE" id="PS00028">
    <property type="entry name" value="ZINC_FINGER_C2H2_1"/>
    <property type="match status" value="1"/>
</dbReference>
<reference evidence="2" key="2">
    <citation type="submission" date="2021-10" db="EMBL/GenBank/DDBJ databases">
        <title>Phylogenomics reveals ancestral predisposition of the termite-cultivated fungus Termitomyces towards a domesticated lifestyle.</title>
        <authorList>
            <person name="Auxier B."/>
            <person name="Grum-Grzhimaylo A."/>
            <person name="Cardenas M.E."/>
            <person name="Lodge J.D."/>
            <person name="Laessoe T."/>
            <person name="Pedersen O."/>
            <person name="Smith M.E."/>
            <person name="Kuyper T.W."/>
            <person name="Franco-Molano E.A."/>
            <person name="Baroni T.J."/>
            <person name="Aanen D.K."/>
        </authorList>
    </citation>
    <scope>NUCLEOTIDE SEQUENCE</scope>
    <source>
        <strain evidence="2">D49</strain>
    </source>
</reference>
<dbReference type="Proteomes" id="UP000717328">
    <property type="component" value="Unassembled WGS sequence"/>
</dbReference>
<dbReference type="OrthoDB" id="6077919at2759"/>
<proteinExistence type="predicted"/>
<dbReference type="InterPro" id="IPR013087">
    <property type="entry name" value="Znf_C2H2_type"/>
</dbReference>
<evidence type="ECO:0000313" key="2">
    <source>
        <dbReference type="EMBL" id="KAG5634632.1"/>
    </source>
</evidence>
<protein>
    <recommendedName>
        <fullName evidence="1">C2H2-type domain-containing protein</fullName>
    </recommendedName>
</protein>